<protein>
    <recommendedName>
        <fullName evidence="5">VPLPA-CTERM protein sorting domain-containing protein</fullName>
    </recommendedName>
</protein>
<comment type="caution">
    <text evidence="3">The sequence shown here is derived from an EMBL/GenBank/DDBJ whole genome shotgun (WGS) entry which is preliminary data.</text>
</comment>
<feature type="transmembrane region" description="Helical" evidence="1">
    <location>
        <begin position="223"/>
        <end position="244"/>
    </location>
</feature>
<evidence type="ECO:0000256" key="1">
    <source>
        <dbReference type="SAM" id="Phobius"/>
    </source>
</evidence>
<dbReference type="AlphaFoldDB" id="A0A6L8W574"/>
<feature type="chain" id="PRO_5026809874" description="VPLPA-CTERM protein sorting domain-containing protein" evidence="2">
    <location>
        <begin position="24"/>
        <end position="251"/>
    </location>
</feature>
<keyword evidence="1" id="KW-0472">Membrane</keyword>
<keyword evidence="1" id="KW-1133">Transmembrane helix</keyword>
<evidence type="ECO:0000313" key="4">
    <source>
        <dbReference type="Proteomes" id="UP000476030"/>
    </source>
</evidence>
<accession>A0A6L8W574</accession>
<reference evidence="3 4" key="1">
    <citation type="submission" date="2019-12" db="EMBL/GenBank/DDBJ databases">
        <title>Snethiella sp. nov. sp. isolated from sea sand.</title>
        <authorList>
            <person name="Kim J."/>
            <person name="Jeong S.E."/>
            <person name="Jung H.S."/>
            <person name="Jeon C.O."/>
        </authorList>
    </citation>
    <scope>NUCLEOTIDE SEQUENCE [LARGE SCALE GENOMIC DNA]</scope>
    <source>
        <strain evidence="3 4">DP05</strain>
    </source>
</reference>
<sequence length="251" mass="27185">MKHIIRITSTLLISLGLATTAQAASYSFSTADSPLYGTNPANFWSSDLNQGWWSSGYDNKNDNPNIVVGDSTNYLYRNFFTFDLSDLSLAPDEVIVSASFSGFTHTIEVAGGLFETVEFFDVSTDAGTLNYNVAANPTIYEDLGTGKSYGSRDFYASESNTNFSMALNDNAIADITTAQNGWFSIGGMLTTLDNSGQPEWVFAFSNEDVAPYKLDIETQISAVPLPAALPLYGAGLAVLGFVGWRKKRKTA</sequence>
<dbReference type="Proteomes" id="UP000476030">
    <property type="component" value="Unassembled WGS sequence"/>
</dbReference>
<keyword evidence="2" id="KW-0732">Signal</keyword>
<dbReference type="RefSeq" id="WP_161314872.1">
    <property type="nucleotide sequence ID" value="NZ_WTUW01000002.1"/>
</dbReference>
<name>A0A6L8W574_9PROT</name>
<evidence type="ECO:0000313" key="3">
    <source>
        <dbReference type="EMBL" id="MZR30275.1"/>
    </source>
</evidence>
<evidence type="ECO:0008006" key="5">
    <source>
        <dbReference type="Google" id="ProtNLM"/>
    </source>
</evidence>
<keyword evidence="1" id="KW-0812">Transmembrane</keyword>
<dbReference type="EMBL" id="WTUW01000002">
    <property type="protein sequence ID" value="MZR30275.1"/>
    <property type="molecule type" value="Genomic_DNA"/>
</dbReference>
<feature type="signal peptide" evidence="2">
    <location>
        <begin position="1"/>
        <end position="23"/>
    </location>
</feature>
<gene>
    <name evidence="3" type="ORF">GQE98_06455</name>
</gene>
<evidence type="ECO:0000256" key="2">
    <source>
        <dbReference type="SAM" id="SignalP"/>
    </source>
</evidence>
<organism evidence="3 4">
    <name type="scientific">Sneathiella litorea</name>
    <dbReference type="NCBI Taxonomy" id="2606216"/>
    <lineage>
        <taxon>Bacteria</taxon>
        <taxon>Pseudomonadati</taxon>
        <taxon>Pseudomonadota</taxon>
        <taxon>Alphaproteobacteria</taxon>
        <taxon>Sneathiellales</taxon>
        <taxon>Sneathiellaceae</taxon>
        <taxon>Sneathiella</taxon>
    </lineage>
</organism>
<keyword evidence="4" id="KW-1185">Reference proteome</keyword>
<proteinExistence type="predicted"/>